<sequence length="281" mass="31479">MMDSDNEDPETQADTFSSQAYSSSQTYSGSQGCSSSQTDSSSQAFSSFQGYLGSPGTTSSSSYSSSLPLPKRKVACFKCGFLPPADYLYSRALRRFLNSDLIRLLPVFERIGIIDDFHLGIVCEWPISARAEFFKQLDGKAFSHMDAFQVMLRLKDEAEMILEELARRREQGVGVGVADGTKLSSICSDTVPLVKCSSCVYLPKVDPSIGSLISAFLETCSMIELLPAFKELDVSRDDQFAMLRRWTNDDRIEFFRVTPGVYLTEVQRFALRLGFHDWNRE</sequence>
<reference evidence="3" key="1">
    <citation type="submission" date="2024-06" db="EMBL/GenBank/DDBJ databases">
        <title>Multi-omics analyses provide insights into the biosynthesis of the anticancer antibiotic pleurotin in Hohenbuehelia grisea.</title>
        <authorList>
            <person name="Weaver J.A."/>
            <person name="Alberti F."/>
        </authorList>
    </citation>
    <scope>NUCLEOTIDE SEQUENCE [LARGE SCALE GENOMIC DNA]</scope>
    <source>
        <strain evidence="3">T-177</strain>
    </source>
</reference>
<dbReference type="Proteomes" id="UP001556367">
    <property type="component" value="Unassembled WGS sequence"/>
</dbReference>
<protein>
    <submittedName>
        <fullName evidence="2">Uncharacterized protein</fullName>
    </submittedName>
</protein>
<organism evidence="2 3">
    <name type="scientific">Hohenbuehelia grisea</name>
    <dbReference type="NCBI Taxonomy" id="104357"/>
    <lineage>
        <taxon>Eukaryota</taxon>
        <taxon>Fungi</taxon>
        <taxon>Dikarya</taxon>
        <taxon>Basidiomycota</taxon>
        <taxon>Agaricomycotina</taxon>
        <taxon>Agaricomycetes</taxon>
        <taxon>Agaricomycetidae</taxon>
        <taxon>Agaricales</taxon>
        <taxon>Pleurotineae</taxon>
        <taxon>Pleurotaceae</taxon>
        <taxon>Hohenbuehelia</taxon>
    </lineage>
</organism>
<feature type="region of interest" description="Disordered" evidence="1">
    <location>
        <begin position="1"/>
        <end position="45"/>
    </location>
</feature>
<feature type="compositionally biased region" description="Acidic residues" evidence="1">
    <location>
        <begin position="1"/>
        <end position="11"/>
    </location>
</feature>
<keyword evidence="3" id="KW-1185">Reference proteome</keyword>
<comment type="caution">
    <text evidence="2">The sequence shown here is derived from an EMBL/GenBank/DDBJ whole genome shotgun (WGS) entry which is preliminary data.</text>
</comment>
<evidence type="ECO:0000313" key="2">
    <source>
        <dbReference type="EMBL" id="KAL0946652.1"/>
    </source>
</evidence>
<dbReference type="EMBL" id="JASNQZ010000015">
    <property type="protein sequence ID" value="KAL0946652.1"/>
    <property type="molecule type" value="Genomic_DNA"/>
</dbReference>
<feature type="compositionally biased region" description="Low complexity" evidence="1">
    <location>
        <begin position="13"/>
        <end position="45"/>
    </location>
</feature>
<gene>
    <name evidence="2" type="ORF">HGRIS_012846</name>
</gene>
<proteinExistence type="predicted"/>
<accession>A0ABR3ITM3</accession>
<evidence type="ECO:0000313" key="3">
    <source>
        <dbReference type="Proteomes" id="UP001556367"/>
    </source>
</evidence>
<evidence type="ECO:0000256" key="1">
    <source>
        <dbReference type="SAM" id="MobiDB-lite"/>
    </source>
</evidence>
<name>A0ABR3ITM3_9AGAR</name>